<dbReference type="AlphaFoldDB" id="A0AAP9MIQ4"/>
<protein>
    <submittedName>
        <fullName evidence="2">Uncharacterized protein</fullName>
    </submittedName>
</protein>
<feature type="transmembrane region" description="Helical" evidence="1">
    <location>
        <begin position="7"/>
        <end position="25"/>
    </location>
</feature>
<gene>
    <name evidence="2" type="ORF">G4D54_15700</name>
</gene>
<feature type="transmembrane region" description="Helical" evidence="1">
    <location>
        <begin position="88"/>
        <end position="111"/>
    </location>
</feature>
<reference evidence="2 3" key="1">
    <citation type="submission" date="2020-02" db="EMBL/GenBank/DDBJ databases">
        <authorList>
            <person name="Kociolek L.K."/>
            <person name="Ozer E.A."/>
        </authorList>
    </citation>
    <scope>NUCLEOTIDE SEQUENCE [LARGE SCALE GENOMIC DNA]</scope>
    <source>
        <strain evidence="2 3">ATCC 14501</strain>
    </source>
</reference>
<feature type="transmembrane region" description="Helical" evidence="1">
    <location>
        <begin position="45"/>
        <end position="64"/>
    </location>
</feature>
<dbReference type="GeneID" id="61927011"/>
<evidence type="ECO:0000256" key="1">
    <source>
        <dbReference type="SAM" id="Phobius"/>
    </source>
</evidence>
<dbReference type="EMBL" id="CP048838">
    <property type="protein sequence ID" value="QJA03776.1"/>
    <property type="molecule type" value="Genomic_DNA"/>
</dbReference>
<dbReference type="RefSeq" id="WP_002609742.1">
    <property type="nucleotide sequence ID" value="NZ_BAAACC010000010.1"/>
</dbReference>
<keyword evidence="1" id="KW-0812">Transmembrane</keyword>
<name>A0AAP9MIQ4_CLOIN</name>
<keyword evidence="1" id="KW-1133">Transmembrane helix</keyword>
<evidence type="ECO:0000313" key="2">
    <source>
        <dbReference type="EMBL" id="QJA03776.1"/>
    </source>
</evidence>
<sequence length="114" mass="12606">METKMMISAVISGAVLIVGALEMIYQIYHITVIDATARGLKHPKLWGFLAMNGNHTSGLLLYLIGRRNYPLIDLSPDSQSEIERRKKAAGIGIIFLVIGAIGLVISIMLFFKYL</sequence>
<accession>A0AAP9MIQ4</accession>
<evidence type="ECO:0000313" key="3">
    <source>
        <dbReference type="Proteomes" id="UP000503330"/>
    </source>
</evidence>
<keyword evidence="1" id="KW-0472">Membrane</keyword>
<proteinExistence type="predicted"/>
<dbReference type="Proteomes" id="UP000503330">
    <property type="component" value="Chromosome"/>
</dbReference>
<organism evidence="2 3">
    <name type="scientific">Clostridium innocuum</name>
    <dbReference type="NCBI Taxonomy" id="1522"/>
    <lineage>
        <taxon>Bacteria</taxon>
        <taxon>Bacillati</taxon>
        <taxon>Bacillota</taxon>
        <taxon>Clostridia</taxon>
        <taxon>Eubacteriales</taxon>
        <taxon>Clostridiaceae</taxon>
        <taxon>Clostridium</taxon>
    </lineage>
</organism>